<dbReference type="AlphaFoldDB" id="A0A382D3X0"/>
<dbReference type="InterPro" id="IPR011050">
    <property type="entry name" value="Pectin_lyase_fold/virulence"/>
</dbReference>
<feature type="compositionally biased region" description="Basic and acidic residues" evidence="3">
    <location>
        <begin position="24"/>
        <end position="42"/>
    </location>
</feature>
<dbReference type="Gene3D" id="3.80.10.10">
    <property type="entry name" value="Ribonuclease Inhibitor"/>
    <property type="match status" value="1"/>
</dbReference>
<dbReference type="Gene3D" id="2.160.20.10">
    <property type="entry name" value="Single-stranded right-handed beta-helix, Pectin lyase-like"/>
    <property type="match status" value="1"/>
</dbReference>
<dbReference type="SUPFAM" id="SSF51126">
    <property type="entry name" value="Pectin lyase-like"/>
    <property type="match status" value="1"/>
</dbReference>
<dbReference type="InterPro" id="IPR032075">
    <property type="entry name" value="PI-PLC-C1"/>
</dbReference>
<protein>
    <recommendedName>
        <fullName evidence="1">Probable pectate lyase C</fullName>
    </recommendedName>
</protein>
<gene>
    <name evidence="4" type="ORF">METZ01_LOCUS185869</name>
</gene>
<feature type="non-terminal residue" evidence="4">
    <location>
        <position position="617"/>
    </location>
</feature>
<sequence>AFLGMNTPSPDISEKVNQGYLVRTRADTDTEQARTGDTSRRDEALASGAHFISTDYYRPDPRHEFDPGWTDYSVRFPGEFFSRVNPVNGSPELSGSELDLINFDMTINFISEEPVCDEGFVEIGDDCYWEEDISVLQQFIDNSAQTINMSMDENGNGVIEPLELGYIQQWNDGRLVELDCGYPLFCDLSGEIPEDIGNMEFLESVRIYVNYLSGPIPESIGSLANLSVLDLNNNLLSGPVPESICDIQPNLDVLLLDFNHLCPPYPDCVEEDLGFQDTSQCVSIWYVSPSGADSNNGSEEFPFATIQHGIDVSSDGDSVFVSSGTYFENIDYSGKNIAILGEDRESTIIDGNQSGSVVTFDSIVGSTAVLSDFTITGGNAYDGGGIYCTSSAPTIRDNIITGNVSETYGGGISCNYSSAVIMDNTITSNSAYYGGGISFDRYTSSVIKGNNINGNSAVQGGGISCTVFSSPSIINNTISGNSASTNGGGVYCYYVSSPTVTNTIIWDNTASTDSNISVYSADPIFNYCDVQGNWEGIGNIDSDPFFVSPDSGDFHLQANSPCIDTGDPNSPLDPDGTIADMGAYYFHQSTCDSVFVEIEGICFNSDDIAVLQEFIDN</sequence>
<reference evidence="4" key="1">
    <citation type="submission" date="2018-05" db="EMBL/GenBank/DDBJ databases">
        <authorList>
            <person name="Lanie J.A."/>
            <person name="Ng W.-L."/>
            <person name="Kazmierczak K.M."/>
            <person name="Andrzejewski T.M."/>
            <person name="Davidsen T.M."/>
            <person name="Wayne K.J."/>
            <person name="Tettelin H."/>
            <person name="Glass J.I."/>
            <person name="Rusch D."/>
            <person name="Podicherti R."/>
            <person name="Tsui H.-C.T."/>
            <person name="Winkler M.E."/>
        </authorList>
    </citation>
    <scope>NUCLEOTIDE SEQUENCE</scope>
</reference>
<name>A0A382D3X0_9ZZZZ</name>
<dbReference type="InterPro" id="IPR006626">
    <property type="entry name" value="PbH1"/>
</dbReference>
<evidence type="ECO:0000313" key="4">
    <source>
        <dbReference type="EMBL" id="SVB33015.1"/>
    </source>
</evidence>
<dbReference type="InterPro" id="IPR012334">
    <property type="entry name" value="Pectin_lyas_fold"/>
</dbReference>
<dbReference type="InterPro" id="IPR001611">
    <property type="entry name" value="Leu-rich_rpt"/>
</dbReference>
<dbReference type="PROSITE" id="PS00018">
    <property type="entry name" value="EF_HAND_1"/>
    <property type="match status" value="1"/>
</dbReference>
<organism evidence="4">
    <name type="scientific">marine metagenome</name>
    <dbReference type="NCBI Taxonomy" id="408172"/>
    <lineage>
        <taxon>unclassified sequences</taxon>
        <taxon>metagenomes</taxon>
        <taxon>ecological metagenomes</taxon>
    </lineage>
</organism>
<dbReference type="SMART" id="SM00710">
    <property type="entry name" value="PbH1"/>
    <property type="match status" value="5"/>
</dbReference>
<dbReference type="Pfam" id="PF00560">
    <property type="entry name" value="LRR_1"/>
    <property type="match status" value="1"/>
</dbReference>
<dbReference type="InterPro" id="IPR032675">
    <property type="entry name" value="LRR_dom_sf"/>
</dbReference>
<feature type="region of interest" description="Disordered" evidence="3">
    <location>
        <begin position="16"/>
        <end position="42"/>
    </location>
</feature>
<feature type="non-terminal residue" evidence="4">
    <location>
        <position position="1"/>
    </location>
</feature>
<proteinExistence type="predicted"/>
<accession>A0A382D3X0</accession>
<dbReference type="SUPFAM" id="SSF52058">
    <property type="entry name" value="L domain-like"/>
    <property type="match status" value="1"/>
</dbReference>
<evidence type="ECO:0000256" key="3">
    <source>
        <dbReference type="SAM" id="MobiDB-lite"/>
    </source>
</evidence>
<dbReference type="InterPro" id="IPR018247">
    <property type="entry name" value="EF_Hand_1_Ca_BS"/>
</dbReference>
<evidence type="ECO:0000256" key="1">
    <source>
        <dbReference type="ARBA" id="ARBA00016512"/>
    </source>
</evidence>
<dbReference type="Pfam" id="PF16670">
    <property type="entry name" value="PI-PLC-C1"/>
    <property type="match status" value="1"/>
</dbReference>
<dbReference type="PANTHER" id="PTHR47988">
    <property type="entry name" value="SOMATIC EMBRYOGENESIS RECEPTOR KINASE 1"/>
    <property type="match status" value="1"/>
</dbReference>
<dbReference type="EMBL" id="UINC01037474">
    <property type="protein sequence ID" value="SVB33015.1"/>
    <property type="molecule type" value="Genomic_DNA"/>
</dbReference>
<keyword evidence="2" id="KW-0732">Signal</keyword>
<evidence type="ECO:0000256" key="2">
    <source>
        <dbReference type="ARBA" id="ARBA00022729"/>
    </source>
</evidence>